<accession>A0A9X3SYJ7</accession>
<dbReference type="Proteomes" id="UP001145799">
    <property type="component" value="Unassembled WGS sequence"/>
</dbReference>
<keyword evidence="1" id="KW-0812">Transmembrane</keyword>
<evidence type="ECO:0000313" key="5">
    <source>
        <dbReference type="Proteomes" id="UP001183604"/>
    </source>
</evidence>
<gene>
    <name evidence="3" type="ORF">J2S69_001074</name>
    <name evidence="2" type="ORF">O2L01_24625</name>
</gene>
<evidence type="ECO:0000256" key="1">
    <source>
        <dbReference type="SAM" id="Phobius"/>
    </source>
</evidence>
<dbReference type="AlphaFoldDB" id="A0A9X3SYJ7"/>
<name>A0A9X3SYJ7_9ACTN</name>
<comment type="caution">
    <text evidence="2">The sequence shown here is derived from an EMBL/GenBank/DDBJ whole genome shotgun (WGS) entry which is preliminary data.</text>
</comment>
<reference evidence="2" key="1">
    <citation type="submission" date="2022-12" db="EMBL/GenBank/DDBJ databases">
        <title>Gycomyces niveus sp.nov., a novel actinomycete isolated from soil in Shouguang.</title>
        <authorList>
            <person name="Yang X."/>
        </authorList>
    </citation>
    <scope>NUCLEOTIDE SEQUENCE</scope>
    <source>
        <strain evidence="2">DSM 44724</strain>
    </source>
</reference>
<evidence type="ECO:0000313" key="2">
    <source>
        <dbReference type="EMBL" id="MDA1388202.1"/>
    </source>
</evidence>
<keyword evidence="1" id="KW-0472">Membrane</keyword>
<evidence type="ECO:0000313" key="3">
    <source>
        <dbReference type="EMBL" id="MDR7337355.1"/>
    </source>
</evidence>
<evidence type="ECO:0000313" key="4">
    <source>
        <dbReference type="Proteomes" id="UP001145799"/>
    </source>
</evidence>
<feature type="transmembrane region" description="Helical" evidence="1">
    <location>
        <begin position="116"/>
        <end position="135"/>
    </location>
</feature>
<dbReference type="EMBL" id="JAPZVQ010000025">
    <property type="protein sequence ID" value="MDA1388202.1"/>
    <property type="molecule type" value="Genomic_DNA"/>
</dbReference>
<keyword evidence="5" id="KW-1185">Reference proteome</keyword>
<keyword evidence="1" id="KW-1133">Transmembrane helix</keyword>
<dbReference type="EMBL" id="JAVDYD010000001">
    <property type="protein sequence ID" value="MDR7337355.1"/>
    <property type="molecule type" value="Genomic_DNA"/>
</dbReference>
<feature type="transmembrane region" description="Helical" evidence="1">
    <location>
        <begin position="65"/>
        <end position="84"/>
    </location>
</feature>
<dbReference type="Proteomes" id="UP001183604">
    <property type="component" value="Unassembled WGS sequence"/>
</dbReference>
<organism evidence="2 4">
    <name type="scientific">Glycomyces lechevalierae</name>
    <dbReference type="NCBI Taxonomy" id="256034"/>
    <lineage>
        <taxon>Bacteria</taxon>
        <taxon>Bacillati</taxon>
        <taxon>Actinomycetota</taxon>
        <taxon>Actinomycetes</taxon>
        <taxon>Glycomycetales</taxon>
        <taxon>Glycomycetaceae</taxon>
        <taxon>Glycomyces</taxon>
    </lineage>
</organism>
<protein>
    <submittedName>
        <fullName evidence="2">Uncharacterized protein</fullName>
    </submittedName>
</protein>
<dbReference type="RefSeq" id="WP_270124701.1">
    <property type="nucleotide sequence ID" value="NZ_BAAAOM010000002.1"/>
</dbReference>
<sequence>MTAATLTPATQPAYLRLVRASAVYDLVVTAGFATPWTFALLHTALDAASGALGLRGFPELDLMQVFYANLMGSVVVVWSLLRLVRPQVIHGLFDGIARVLFTASMISALAHGGPEILWGFLVVEAAWGAAQLGLWPRARRA</sequence>
<feature type="transmembrane region" description="Helical" evidence="1">
    <location>
        <begin position="91"/>
        <end position="110"/>
    </location>
</feature>
<feature type="transmembrane region" description="Helical" evidence="1">
    <location>
        <begin position="22"/>
        <end position="45"/>
    </location>
</feature>
<reference evidence="3 5" key="2">
    <citation type="submission" date="2023-07" db="EMBL/GenBank/DDBJ databases">
        <title>Sequencing the genomes of 1000 actinobacteria strains.</title>
        <authorList>
            <person name="Klenk H.-P."/>
        </authorList>
    </citation>
    <scope>NUCLEOTIDE SEQUENCE [LARGE SCALE GENOMIC DNA]</scope>
    <source>
        <strain evidence="3 5">DSM 44724</strain>
    </source>
</reference>
<proteinExistence type="predicted"/>